<evidence type="ECO:0008006" key="4">
    <source>
        <dbReference type="Google" id="ProtNLM"/>
    </source>
</evidence>
<proteinExistence type="predicted"/>
<evidence type="ECO:0000256" key="1">
    <source>
        <dbReference type="SAM" id="MobiDB-lite"/>
    </source>
</evidence>
<gene>
    <name evidence="2" type="ORF">IW249_003727</name>
</gene>
<feature type="compositionally biased region" description="Basic and acidic residues" evidence="1">
    <location>
        <begin position="1"/>
        <end position="11"/>
    </location>
</feature>
<evidence type="ECO:0000313" key="3">
    <source>
        <dbReference type="Proteomes" id="UP000631791"/>
    </source>
</evidence>
<dbReference type="Proteomes" id="UP000631791">
    <property type="component" value="Unassembled WGS sequence"/>
</dbReference>
<comment type="caution">
    <text evidence="2">The sequence shown here is derived from an EMBL/GenBank/DDBJ whole genome shotgun (WGS) entry which is preliminary data.</text>
</comment>
<dbReference type="EMBL" id="JADOTY010000001">
    <property type="protein sequence ID" value="MBG6103313.1"/>
    <property type="molecule type" value="Genomic_DNA"/>
</dbReference>
<feature type="compositionally biased region" description="Basic and acidic residues" evidence="1">
    <location>
        <begin position="28"/>
        <end position="39"/>
    </location>
</feature>
<protein>
    <recommendedName>
        <fullName evidence="4">FXSXX-COOH protein</fullName>
    </recommendedName>
</protein>
<sequence length="39" mass="4293">MPVGVRHDDLTARTSPVAGRPSLVVESFGRERRSTPQVM</sequence>
<keyword evidence="3" id="KW-1185">Reference proteome</keyword>
<name>A0ABS0K590_9ACTN</name>
<evidence type="ECO:0000313" key="2">
    <source>
        <dbReference type="EMBL" id="MBG6103313.1"/>
    </source>
</evidence>
<accession>A0ABS0K590</accession>
<reference evidence="2 3" key="1">
    <citation type="submission" date="2020-11" db="EMBL/GenBank/DDBJ databases">
        <title>Sequencing the genomes of 1000 actinobacteria strains.</title>
        <authorList>
            <person name="Klenk H.-P."/>
        </authorList>
    </citation>
    <scope>NUCLEOTIDE SEQUENCE [LARGE SCALE GENOMIC DNA]</scope>
    <source>
        <strain evidence="2 3">DSM 101695</strain>
    </source>
</reference>
<organism evidence="2 3">
    <name type="scientific">Micromonospora vinacea</name>
    <dbReference type="NCBI Taxonomy" id="709878"/>
    <lineage>
        <taxon>Bacteria</taxon>
        <taxon>Bacillati</taxon>
        <taxon>Actinomycetota</taxon>
        <taxon>Actinomycetes</taxon>
        <taxon>Micromonosporales</taxon>
        <taxon>Micromonosporaceae</taxon>
        <taxon>Micromonospora</taxon>
    </lineage>
</organism>
<feature type="region of interest" description="Disordered" evidence="1">
    <location>
        <begin position="1"/>
        <end position="39"/>
    </location>
</feature>